<name>A0AAV7TG08_PLEWA</name>
<feature type="domain" description="Reverse transcriptase" evidence="2">
    <location>
        <begin position="1"/>
        <end position="114"/>
    </location>
</feature>
<feature type="chain" id="PRO_5043899809" description="Reverse transcriptase domain-containing protein" evidence="1">
    <location>
        <begin position="25"/>
        <end position="157"/>
    </location>
</feature>
<dbReference type="PANTHER" id="PTHR47027">
    <property type="entry name" value="REVERSE TRANSCRIPTASE DOMAIN-CONTAINING PROTEIN"/>
    <property type="match status" value="1"/>
</dbReference>
<feature type="non-terminal residue" evidence="3">
    <location>
        <position position="1"/>
    </location>
</feature>
<reference evidence="3" key="1">
    <citation type="journal article" date="2022" name="bioRxiv">
        <title>Sequencing and chromosome-scale assembly of the giantPleurodeles waltlgenome.</title>
        <authorList>
            <person name="Brown T."/>
            <person name="Elewa A."/>
            <person name="Iarovenko S."/>
            <person name="Subramanian E."/>
            <person name="Araus A.J."/>
            <person name="Petzold A."/>
            <person name="Susuki M."/>
            <person name="Suzuki K.-i.T."/>
            <person name="Hayashi T."/>
            <person name="Toyoda A."/>
            <person name="Oliveira C."/>
            <person name="Osipova E."/>
            <person name="Leigh N.D."/>
            <person name="Simon A."/>
            <person name="Yun M.H."/>
        </authorList>
    </citation>
    <scope>NUCLEOTIDE SEQUENCE</scope>
    <source>
        <strain evidence="3">20211129_DDA</strain>
        <tissue evidence="3">Liver</tissue>
    </source>
</reference>
<evidence type="ECO:0000313" key="4">
    <source>
        <dbReference type="Proteomes" id="UP001066276"/>
    </source>
</evidence>
<sequence length="157" mass="17634">QGCVLAPTLFLLFINACIPYLMDCISDAPKIEGVRIPCLLFADDTLLLSQTASGPTNLLEKCMCFCKDHSLIINTTKTIYMVFGDPKQKTRRKISLEGEVLERVNDFDYLGIRLEDSHKWQAHLSKSVMSLKQKLGCILRYAAKSPSFAITPAIEIY</sequence>
<dbReference type="SUPFAM" id="SSF56672">
    <property type="entry name" value="DNA/RNA polymerases"/>
    <property type="match status" value="1"/>
</dbReference>
<comment type="caution">
    <text evidence="3">The sequence shown here is derived from an EMBL/GenBank/DDBJ whole genome shotgun (WGS) entry which is preliminary data.</text>
</comment>
<dbReference type="PROSITE" id="PS50878">
    <property type="entry name" value="RT_POL"/>
    <property type="match status" value="1"/>
</dbReference>
<evidence type="ECO:0000256" key="1">
    <source>
        <dbReference type="SAM" id="SignalP"/>
    </source>
</evidence>
<dbReference type="AlphaFoldDB" id="A0AAV7TG08"/>
<keyword evidence="1" id="KW-0732">Signal</keyword>
<accession>A0AAV7TG08</accession>
<dbReference type="Proteomes" id="UP001066276">
    <property type="component" value="Chromosome 3_2"/>
</dbReference>
<feature type="non-terminal residue" evidence="3">
    <location>
        <position position="157"/>
    </location>
</feature>
<evidence type="ECO:0000259" key="2">
    <source>
        <dbReference type="PROSITE" id="PS50878"/>
    </source>
</evidence>
<dbReference type="PANTHER" id="PTHR47027:SF20">
    <property type="entry name" value="REVERSE TRANSCRIPTASE-LIKE PROTEIN WITH RNA-DIRECTED DNA POLYMERASE DOMAIN"/>
    <property type="match status" value="1"/>
</dbReference>
<dbReference type="InterPro" id="IPR043502">
    <property type="entry name" value="DNA/RNA_pol_sf"/>
</dbReference>
<dbReference type="InterPro" id="IPR000477">
    <property type="entry name" value="RT_dom"/>
</dbReference>
<organism evidence="3 4">
    <name type="scientific">Pleurodeles waltl</name>
    <name type="common">Iberian ribbed newt</name>
    <dbReference type="NCBI Taxonomy" id="8319"/>
    <lineage>
        <taxon>Eukaryota</taxon>
        <taxon>Metazoa</taxon>
        <taxon>Chordata</taxon>
        <taxon>Craniata</taxon>
        <taxon>Vertebrata</taxon>
        <taxon>Euteleostomi</taxon>
        <taxon>Amphibia</taxon>
        <taxon>Batrachia</taxon>
        <taxon>Caudata</taxon>
        <taxon>Salamandroidea</taxon>
        <taxon>Salamandridae</taxon>
        <taxon>Pleurodelinae</taxon>
        <taxon>Pleurodeles</taxon>
    </lineage>
</organism>
<protein>
    <recommendedName>
        <fullName evidence="2">Reverse transcriptase domain-containing protein</fullName>
    </recommendedName>
</protein>
<proteinExistence type="predicted"/>
<keyword evidence="4" id="KW-1185">Reference proteome</keyword>
<dbReference type="Pfam" id="PF00078">
    <property type="entry name" value="RVT_1"/>
    <property type="match status" value="1"/>
</dbReference>
<dbReference type="EMBL" id="JANPWB010000006">
    <property type="protein sequence ID" value="KAJ1175340.1"/>
    <property type="molecule type" value="Genomic_DNA"/>
</dbReference>
<gene>
    <name evidence="3" type="ORF">NDU88_000628</name>
</gene>
<feature type="signal peptide" evidence="1">
    <location>
        <begin position="1"/>
        <end position="24"/>
    </location>
</feature>
<evidence type="ECO:0000313" key="3">
    <source>
        <dbReference type="EMBL" id="KAJ1175340.1"/>
    </source>
</evidence>